<comment type="function">
    <text evidence="9">Involved in the regulation of the intracellular balance of NAD and NADP, and is a key enzyme in the biosynthesis of NADP. Catalyzes specifically the phosphorylation on 2'-hydroxyl of the adenosine moiety of NAD to yield NADP.</text>
</comment>
<dbReference type="AlphaFoldDB" id="A0A7U9DJH9"/>
<protein>
    <recommendedName>
        <fullName evidence="9">NAD kinase</fullName>
        <ecNumber evidence="9">2.7.1.23</ecNumber>
    </recommendedName>
    <alternativeName>
        <fullName evidence="9">ATP-dependent NAD kinase</fullName>
    </alternativeName>
</protein>
<dbReference type="HAMAP" id="MF_00361">
    <property type="entry name" value="NAD_kinase"/>
    <property type="match status" value="1"/>
</dbReference>
<accession>A0A7U9DJH9</accession>
<dbReference type="GO" id="GO:0005737">
    <property type="term" value="C:cytoplasm"/>
    <property type="evidence" value="ECO:0007669"/>
    <property type="project" value="UniProtKB-SubCell"/>
</dbReference>
<dbReference type="PANTHER" id="PTHR20275">
    <property type="entry name" value="NAD KINASE"/>
    <property type="match status" value="1"/>
</dbReference>
<dbReference type="SUPFAM" id="SSF111331">
    <property type="entry name" value="NAD kinase/diacylglycerol kinase-like"/>
    <property type="match status" value="1"/>
</dbReference>
<name>A0A7U9DJH9_STRLI</name>
<evidence type="ECO:0000313" key="11">
    <source>
        <dbReference type="Proteomes" id="UP000014062"/>
    </source>
</evidence>
<dbReference type="InterPro" id="IPR016064">
    <property type="entry name" value="NAD/diacylglycerol_kinase_sf"/>
</dbReference>
<dbReference type="Gene3D" id="3.40.50.10330">
    <property type="entry name" value="Probable inorganic polyphosphate/atp-NAD kinase, domain 1"/>
    <property type="match status" value="1"/>
</dbReference>
<keyword evidence="5 9" id="KW-0067">ATP-binding</keyword>
<feature type="active site" description="Proton acceptor" evidence="9">
    <location>
        <position position="120"/>
    </location>
</feature>
<evidence type="ECO:0000256" key="8">
    <source>
        <dbReference type="ARBA" id="ARBA00047925"/>
    </source>
</evidence>
<feature type="binding site" evidence="9">
    <location>
        <position position="257"/>
    </location>
    <ligand>
        <name>NAD(+)</name>
        <dbReference type="ChEBI" id="CHEBI:57540"/>
    </ligand>
</feature>
<evidence type="ECO:0000256" key="2">
    <source>
        <dbReference type="ARBA" id="ARBA00022679"/>
    </source>
</evidence>
<evidence type="ECO:0000256" key="7">
    <source>
        <dbReference type="ARBA" id="ARBA00023027"/>
    </source>
</evidence>
<dbReference type="EC" id="2.7.1.23" evidence="9"/>
<dbReference type="GO" id="GO:0005524">
    <property type="term" value="F:ATP binding"/>
    <property type="evidence" value="ECO:0007669"/>
    <property type="project" value="UniProtKB-KW"/>
</dbReference>
<dbReference type="FunFam" id="3.40.50.10330:FF:000053">
    <property type="entry name" value="NAD kinase 1"/>
    <property type="match status" value="1"/>
</dbReference>
<feature type="binding site" evidence="9">
    <location>
        <position position="238"/>
    </location>
    <ligand>
        <name>NAD(+)</name>
        <dbReference type="ChEBI" id="CHEBI:57540"/>
    </ligand>
</feature>
<keyword evidence="4 9" id="KW-0418">Kinase</keyword>
<evidence type="ECO:0000256" key="6">
    <source>
        <dbReference type="ARBA" id="ARBA00022857"/>
    </source>
</evidence>
<comment type="subcellular location">
    <subcellularLocation>
        <location evidence="9">Cytoplasm</location>
    </subcellularLocation>
</comment>
<gene>
    <name evidence="9" type="primary">nadK</name>
    <name evidence="10" type="ORF">SLI_0368</name>
</gene>
<evidence type="ECO:0000313" key="10">
    <source>
        <dbReference type="EMBL" id="EOY45087.1"/>
    </source>
</evidence>
<dbReference type="InterPro" id="IPR017437">
    <property type="entry name" value="ATP-NAD_kinase_PpnK-typ_C"/>
</dbReference>
<proteinExistence type="inferred from homology"/>
<dbReference type="EMBL" id="CM001889">
    <property type="protein sequence ID" value="EOY45087.1"/>
    <property type="molecule type" value="Genomic_DNA"/>
</dbReference>
<organism evidence="10 11">
    <name type="scientific">Streptomyces lividans 1326</name>
    <dbReference type="NCBI Taxonomy" id="1200984"/>
    <lineage>
        <taxon>Bacteria</taxon>
        <taxon>Bacillati</taxon>
        <taxon>Actinomycetota</taxon>
        <taxon>Actinomycetes</taxon>
        <taxon>Kitasatosporales</taxon>
        <taxon>Streptomycetaceae</taxon>
        <taxon>Streptomyces</taxon>
    </lineage>
</organism>
<evidence type="ECO:0000256" key="3">
    <source>
        <dbReference type="ARBA" id="ARBA00022741"/>
    </source>
</evidence>
<sequence length="415" mass="43929">MAYRHGTYSVPDARLAGRKREARHVAARPAAGVGEDSVDRGCGSTARRQEAVVTIERVGLVVHGGREGAAEAAREVREWCDENAVACTDIDVWSDTGRHSAREEVDAAGDPDLVVTLGGDGTFLRGARLAAENDALILGVDLGRVGFLTEVPAPAVRSALDAVRDGGLEPESRMLLTLRASRLLEIPAEMEALLRYGRGPLLPPPRVRTDCESGDEWGIALNVTALNDVVLEKLSRDRQISVGVYIAGRLLASYSADALLVATPTGSTAYSFAAGGPVVSPRAEALVFTAVAPHMTFDRSVVTAPDEPVGLRILERSGRAAVSIDGQLRGVLDPGDWLGVYAAPRRLRAVRLGPMDFYGRLRERMRLTDAPAAVADGTPAPLWPVSTPPPGDLAHLALPVPGAEGASGDLLREQS</sequence>
<evidence type="ECO:0000256" key="9">
    <source>
        <dbReference type="HAMAP-Rule" id="MF_00361"/>
    </source>
</evidence>
<feature type="binding site" evidence="9">
    <location>
        <begin position="120"/>
        <end position="121"/>
    </location>
    <ligand>
        <name>NAD(+)</name>
        <dbReference type="ChEBI" id="CHEBI:57540"/>
    </ligand>
</feature>
<reference evidence="11" key="1">
    <citation type="journal article" date="2013" name="Genome Biol. Evol.">
        <title>The genome sequence of Streptomyces lividans 66 reveals a novel tRNA-dependent peptide biosynthetic system within a metal-related genomic island.</title>
        <authorList>
            <person name="Cruz-Morales P."/>
            <person name="Vijgenboom E."/>
            <person name="Iruegas-Bocardo F."/>
            <person name="Girard G."/>
            <person name="Yanez-Guerra L.A."/>
            <person name="Ramos-Aboites H.E."/>
            <person name="Pernodet J.L."/>
            <person name="Anne J."/>
            <person name="van Wezel G.P."/>
            <person name="Barona-Gomez F."/>
        </authorList>
    </citation>
    <scope>NUCLEOTIDE SEQUENCE [LARGE SCALE GENOMIC DNA]</scope>
    <source>
        <strain evidence="11">1326</strain>
    </source>
</reference>
<dbReference type="Pfam" id="PF20143">
    <property type="entry name" value="NAD_kinase_C"/>
    <property type="match status" value="1"/>
</dbReference>
<evidence type="ECO:0000256" key="5">
    <source>
        <dbReference type="ARBA" id="ARBA00022840"/>
    </source>
</evidence>
<dbReference type="GO" id="GO:0046872">
    <property type="term" value="F:metal ion binding"/>
    <property type="evidence" value="ECO:0007669"/>
    <property type="project" value="UniProtKB-UniRule"/>
</dbReference>
<feature type="binding site" evidence="9">
    <location>
        <position position="327"/>
    </location>
    <ligand>
        <name>NAD(+)</name>
        <dbReference type="ChEBI" id="CHEBI:57540"/>
    </ligand>
</feature>
<feature type="binding site" evidence="9">
    <location>
        <position position="125"/>
    </location>
    <ligand>
        <name>NAD(+)</name>
        <dbReference type="ChEBI" id="CHEBI:57540"/>
    </ligand>
</feature>
<keyword evidence="6 9" id="KW-0521">NADP</keyword>
<dbReference type="GO" id="GO:0051287">
    <property type="term" value="F:NAD binding"/>
    <property type="evidence" value="ECO:0007669"/>
    <property type="project" value="UniProtKB-ARBA"/>
</dbReference>
<dbReference type="PANTHER" id="PTHR20275:SF0">
    <property type="entry name" value="NAD KINASE"/>
    <property type="match status" value="1"/>
</dbReference>
<comment type="catalytic activity">
    <reaction evidence="8 9">
        <text>NAD(+) + ATP = ADP + NADP(+) + H(+)</text>
        <dbReference type="Rhea" id="RHEA:18629"/>
        <dbReference type="ChEBI" id="CHEBI:15378"/>
        <dbReference type="ChEBI" id="CHEBI:30616"/>
        <dbReference type="ChEBI" id="CHEBI:57540"/>
        <dbReference type="ChEBI" id="CHEBI:58349"/>
        <dbReference type="ChEBI" id="CHEBI:456216"/>
        <dbReference type="EC" id="2.7.1.23"/>
    </reaction>
</comment>
<dbReference type="FunFam" id="2.60.200.30:FF:000007">
    <property type="entry name" value="NAD kinase"/>
    <property type="match status" value="1"/>
</dbReference>
<dbReference type="Gene3D" id="2.60.200.30">
    <property type="entry name" value="Probable inorganic polyphosphate/atp-NAD kinase, domain 2"/>
    <property type="match status" value="1"/>
</dbReference>
<keyword evidence="7 9" id="KW-0520">NAD</keyword>
<evidence type="ECO:0000256" key="1">
    <source>
        <dbReference type="ARBA" id="ARBA00022490"/>
    </source>
</evidence>
<dbReference type="InterPro" id="IPR017438">
    <property type="entry name" value="ATP-NAD_kinase_N"/>
</dbReference>
<comment type="caution">
    <text evidence="9">Lacks conserved residue(s) required for the propagation of feature annotation.</text>
</comment>
<keyword evidence="1 9" id="KW-0963">Cytoplasm</keyword>
<dbReference type="GO" id="GO:0019674">
    <property type="term" value="P:NAD+ metabolic process"/>
    <property type="evidence" value="ECO:0007669"/>
    <property type="project" value="InterPro"/>
</dbReference>
<dbReference type="Pfam" id="PF01513">
    <property type="entry name" value="NAD_kinase"/>
    <property type="match status" value="1"/>
</dbReference>
<keyword evidence="3 9" id="KW-0547">Nucleotide-binding</keyword>
<evidence type="ECO:0000256" key="4">
    <source>
        <dbReference type="ARBA" id="ARBA00022777"/>
    </source>
</evidence>
<dbReference type="Proteomes" id="UP000014062">
    <property type="component" value="Chromosome"/>
</dbReference>
<feature type="binding site" evidence="9">
    <location>
        <position position="292"/>
    </location>
    <ligand>
        <name>NAD(+)</name>
        <dbReference type="ChEBI" id="CHEBI:57540"/>
    </ligand>
</feature>
<comment type="cofactor">
    <cofactor evidence="9">
        <name>a divalent metal cation</name>
        <dbReference type="ChEBI" id="CHEBI:60240"/>
    </cofactor>
</comment>
<dbReference type="InterPro" id="IPR002504">
    <property type="entry name" value="NADK"/>
</dbReference>
<dbReference type="GO" id="GO:0003951">
    <property type="term" value="F:NAD+ kinase activity"/>
    <property type="evidence" value="ECO:0007669"/>
    <property type="project" value="UniProtKB-UniRule"/>
</dbReference>
<keyword evidence="2 9" id="KW-0808">Transferase</keyword>
<feature type="binding site" evidence="9">
    <location>
        <begin position="227"/>
        <end position="228"/>
    </location>
    <ligand>
        <name>NAD(+)</name>
        <dbReference type="ChEBI" id="CHEBI:57540"/>
    </ligand>
</feature>
<dbReference type="GO" id="GO:0006741">
    <property type="term" value="P:NADP+ biosynthetic process"/>
    <property type="evidence" value="ECO:0007669"/>
    <property type="project" value="UniProtKB-UniRule"/>
</dbReference>
<comment type="similarity">
    <text evidence="9">Belongs to the NAD kinase family.</text>
</comment>